<keyword evidence="3" id="KW-1185">Reference proteome</keyword>
<evidence type="ECO:0000313" key="2">
    <source>
        <dbReference type="EMBL" id="KAF4498448.1"/>
    </source>
</evidence>
<dbReference type="Gene3D" id="2.120.10.10">
    <property type="match status" value="1"/>
</dbReference>
<keyword evidence="1" id="KW-0732">Signal</keyword>
<dbReference type="EMBL" id="LUFC02000339">
    <property type="protein sequence ID" value="KAF4498448.1"/>
    <property type="molecule type" value="Genomic_DNA"/>
</dbReference>
<dbReference type="Proteomes" id="UP000737391">
    <property type="component" value="Unassembled WGS sequence"/>
</dbReference>
<dbReference type="AlphaFoldDB" id="A0A9P5BBW8"/>
<dbReference type="OrthoDB" id="2130735at2759"/>
<evidence type="ECO:0000256" key="1">
    <source>
        <dbReference type="SAM" id="SignalP"/>
    </source>
</evidence>
<name>A0A9P5BBW8_9HYPO</name>
<protein>
    <submittedName>
        <fullName evidence="2">BNR Asp-box repeat domain</fullName>
    </submittedName>
</protein>
<proteinExistence type="predicted"/>
<comment type="caution">
    <text evidence="2">The sequence shown here is derived from an EMBL/GenBank/DDBJ whole genome shotgun (WGS) entry which is preliminary data.</text>
</comment>
<feature type="signal peptide" evidence="1">
    <location>
        <begin position="1"/>
        <end position="17"/>
    </location>
</feature>
<evidence type="ECO:0000313" key="3">
    <source>
        <dbReference type="Proteomes" id="UP000737391"/>
    </source>
</evidence>
<feature type="chain" id="PRO_5040428768" evidence="1">
    <location>
        <begin position="18"/>
        <end position="156"/>
    </location>
</feature>
<reference evidence="2" key="1">
    <citation type="submission" date="2020-01" db="EMBL/GenBank/DDBJ databases">
        <title>Identification and distribution of gene clusters putatively required for synthesis of sphingolipid metabolism inhibitors in phylogenetically diverse species of the filamentous fungus Fusarium.</title>
        <authorList>
            <person name="Kim H.-S."/>
            <person name="Busman M."/>
            <person name="Brown D.W."/>
            <person name="Divon H."/>
            <person name="Uhlig S."/>
            <person name="Proctor R.H."/>
        </authorList>
    </citation>
    <scope>NUCLEOTIDE SEQUENCE</scope>
    <source>
        <strain evidence="2">NRRL 31653</strain>
    </source>
</reference>
<gene>
    <name evidence="2" type="ORF">FAGAP_5353</name>
</gene>
<accession>A0A9P5BBW8</accession>
<organism evidence="2 3">
    <name type="scientific">Fusarium agapanthi</name>
    <dbReference type="NCBI Taxonomy" id="1803897"/>
    <lineage>
        <taxon>Eukaryota</taxon>
        <taxon>Fungi</taxon>
        <taxon>Dikarya</taxon>
        <taxon>Ascomycota</taxon>
        <taxon>Pezizomycotina</taxon>
        <taxon>Sordariomycetes</taxon>
        <taxon>Hypocreomycetidae</taxon>
        <taxon>Hypocreales</taxon>
        <taxon>Nectriaceae</taxon>
        <taxon>Fusarium</taxon>
        <taxon>Fusarium fujikuroi species complex</taxon>
    </lineage>
</organism>
<sequence length="156" mass="17161">MMRSLLLGLACLATTYGAALDKRAPTPFSNFTKNEFFKPAADAQLWGTLYARSLQLPDEPLLMTWENYPAESKEYPSNHIVEDEAKSNYDARPALLHLGPIPGTRLQATDGSLFTSGPYMTWVRDPYTDSGSGIIITSTTSSENLLIQSDNPVEGK</sequence>